<evidence type="ECO:0000256" key="3">
    <source>
        <dbReference type="ARBA" id="ARBA00023163"/>
    </source>
</evidence>
<evidence type="ECO:0000313" key="6">
    <source>
        <dbReference type="EMBL" id="MBA4541484.1"/>
    </source>
</evidence>
<evidence type="ECO:0000313" key="7">
    <source>
        <dbReference type="Proteomes" id="UP000530514"/>
    </source>
</evidence>
<dbReference type="InterPro" id="IPR035472">
    <property type="entry name" value="RpiR-like_SIS"/>
</dbReference>
<dbReference type="InterPro" id="IPR047640">
    <property type="entry name" value="RpiR-like"/>
</dbReference>
<dbReference type="Gene3D" id="3.40.50.10490">
    <property type="entry name" value="Glucose-6-phosphate isomerase like protein, domain 1"/>
    <property type="match status" value="1"/>
</dbReference>
<dbReference type="SUPFAM" id="SSF46689">
    <property type="entry name" value="Homeodomain-like"/>
    <property type="match status" value="1"/>
</dbReference>
<dbReference type="CDD" id="cd05013">
    <property type="entry name" value="SIS_RpiR"/>
    <property type="match status" value="1"/>
</dbReference>
<keyword evidence="7" id="KW-1185">Reference proteome</keyword>
<evidence type="ECO:0000259" key="4">
    <source>
        <dbReference type="PROSITE" id="PS51071"/>
    </source>
</evidence>
<evidence type="ECO:0000256" key="2">
    <source>
        <dbReference type="ARBA" id="ARBA00023125"/>
    </source>
</evidence>
<dbReference type="Pfam" id="PF01418">
    <property type="entry name" value="HTH_6"/>
    <property type="match status" value="1"/>
</dbReference>
<keyword evidence="1" id="KW-0805">Transcription regulation</keyword>
<dbReference type="Pfam" id="PF01380">
    <property type="entry name" value="SIS"/>
    <property type="match status" value="1"/>
</dbReference>
<dbReference type="InterPro" id="IPR036388">
    <property type="entry name" value="WH-like_DNA-bd_sf"/>
</dbReference>
<dbReference type="Proteomes" id="UP000530514">
    <property type="component" value="Unassembled WGS sequence"/>
</dbReference>
<gene>
    <name evidence="6" type="ORF">H1164_00995</name>
</gene>
<comment type="caution">
    <text evidence="6">The sequence shown here is derived from an EMBL/GenBank/DDBJ whole genome shotgun (WGS) entry which is preliminary data.</text>
</comment>
<dbReference type="RefSeq" id="WP_052153873.1">
    <property type="nucleotide sequence ID" value="NZ_JACEIP010000001.1"/>
</dbReference>
<dbReference type="PANTHER" id="PTHR30514">
    <property type="entry name" value="GLUCOKINASE"/>
    <property type="match status" value="1"/>
</dbReference>
<dbReference type="PROSITE" id="PS51464">
    <property type="entry name" value="SIS"/>
    <property type="match status" value="1"/>
</dbReference>
<dbReference type="PANTHER" id="PTHR30514:SF10">
    <property type="entry name" value="MURR_RPIR FAMILY TRANSCRIPTIONAL REGULATOR"/>
    <property type="match status" value="1"/>
</dbReference>
<accession>A0A7W2AH96</accession>
<evidence type="ECO:0000259" key="5">
    <source>
        <dbReference type="PROSITE" id="PS51464"/>
    </source>
</evidence>
<dbReference type="InterPro" id="IPR000281">
    <property type="entry name" value="HTH_RpiR"/>
</dbReference>
<proteinExistence type="predicted"/>
<feature type="domain" description="HTH rpiR-type" evidence="4">
    <location>
        <begin position="3"/>
        <end position="79"/>
    </location>
</feature>
<sequence length="263" mass="28763">MTTGGLKMIAGMLEQLPPSERKIAAYILQHPHEALNQTVHQLGVATNTSSAAVIRLCKSLGLRGFGELKMRIAGDLMKSPEQGYRDIDPDESMYSIVQKLTNNSLQSLRDTADIINYEELERAVQVLLKAKNIHFFGVGASGIIAADAQQKLLRINKAATAFSDLHLVATLLANADEQDVLFAISFSGETPEVVKIVTLAKEQRILTISLTNYGVSTVSSLSDIRLHTSYQNEAPFRSAAASSRLAQLHMIDILFFCLATAQY</sequence>
<protein>
    <submittedName>
        <fullName evidence="6">MurR/RpiR family transcriptional regulator</fullName>
    </submittedName>
</protein>
<dbReference type="GO" id="GO:0097367">
    <property type="term" value="F:carbohydrate derivative binding"/>
    <property type="evidence" value="ECO:0007669"/>
    <property type="project" value="InterPro"/>
</dbReference>
<evidence type="ECO:0000256" key="1">
    <source>
        <dbReference type="ARBA" id="ARBA00023015"/>
    </source>
</evidence>
<dbReference type="InterPro" id="IPR001347">
    <property type="entry name" value="SIS_dom"/>
</dbReference>
<dbReference type="PROSITE" id="PS51071">
    <property type="entry name" value="HTH_RPIR"/>
    <property type="match status" value="1"/>
</dbReference>
<name>A0A7W2AH96_9BACL</name>
<dbReference type="InterPro" id="IPR046348">
    <property type="entry name" value="SIS_dom_sf"/>
</dbReference>
<dbReference type="InterPro" id="IPR009057">
    <property type="entry name" value="Homeodomain-like_sf"/>
</dbReference>
<reference evidence="6 7" key="1">
    <citation type="submission" date="2020-07" db="EMBL/GenBank/DDBJ databases">
        <authorList>
            <person name="Feng H."/>
        </authorList>
    </citation>
    <scope>NUCLEOTIDE SEQUENCE [LARGE SCALE GENOMIC DNA]</scope>
    <source>
        <strain evidence="7">s-11</strain>
    </source>
</reference>
<dbReference type="Gene3D" id="1.10.10.10">
    <property type="entry name" value="Winged helix-like DNA-binding domain superfamily/Winged helix DNA-binding domain"/>
    <property type="match status" value="1"/>
</dbReference>
<dbReference type="SUPFAM" id="SSF53697">
    <property type="entry name" value="SIS domain"/>
    <property type="match status" value="1"/>
</dbReference>
<dbReference type="GO" id="GO:0003700">
    <property type="term" value="F:DNA-binding transcription factor activity"/>
    <property type="evidence" value="ECO:0007669"/>
    <property type="project" value="InterPro"/>
</dbReference>
<dbReference type="GO" id="GO:1901135">
    <property type="term" value="P:carbohydrate derivative metabolic process"/>
    <property type="evidence" value="ECO:0007669"/>
    <property type="project" value="InterPro"/>
</dbReference>
<dbReference type="OrthoDB" id="370421at2"/>
<keyword evidence="2" id="KW-0238">DNA-binding</keyword>
<organism evidence="6 7">
    <name type="scientific">Thermoactinomyces daqus</name>
    <dbReference type="NCBI Taxonomy" id="1329516"/>
    <lineage>
        <taxon>Bacteria</taxon>
        <taxon>Bacillati</taxon>
        <taxon>Bacillota</taxon>
        <taxon>Bacilli</taxon>
        <taxon>Bacillales</taxon>
        <taxon>Thermoactinomycetaceae</taxon>
        <taxon>Thermoactinomyces</taxon>
    </lineage>
</organism>
<keyword evidence="3" id="KW-0804">Transcription</keyword>
<dbReference type="AlphaFoldDB" id="A0A7W2AH96"/>
<dbReference type="GO" id="GO:0003677">
    <property type="term" value="F:DNA binding"/>
    <property type="evidence" value="ECO:0007669"/>
    <property type="project" value="UniProtKB-KW"/>
</dbReference>
<dbReference type="EMBL" id="JACEIP010000001">
    <property type="protein sequence ID" value="MBA4541484.1"/>
    <property type="molecule type" value="Genomic_DNA"/>
</dbReference>
<feature type="domain" description="SIS" evidence="5">
    <location>
        <begin position="123"/>
        <end position="263"/>
    </location>
</feature>